<dbReference type="GO" id="GO:0003824">
    <property type="term" value="F:catalytic activity"/>
    <property type="evidence" value="ECO:0007669"/>
    <property type="project" value="UniProtKB-ARBA"/>
</dbReference>
<feature type="domain" description="NAD(P)-binding" evidence="1">
    <location>
        <begin position="25"/>
        <end position="250"/>
    </location>
</feature>
<gene>
    <name evidence="2" type="ORF">JYZ213_LOCUS30390</name>
</gene>
<proteinExistence type="predicted"/>
<reference evidence="2" key="1">
    <citation type="submission" date="2021-02" db="EMBL/GenBank/DDBJ databases">
        <authorList>
            <person name="Nowell W R."/>
        </authorList>
    </citation>
    <scope>NUCLEOTIDE SEQUENCE</scope>
</reference>
<name>A0A815B524_9BILA</name>
<dbReference type="Pfam" id="PF16363">
    <property type="entry name" value="GDP_Man_Dehyd"/>
    <property type="match status" value="1"/>
</dbReference>
<dbReference type="PANTHER" id="PTHR43000">
    <property type="entry name" value="DTDP-D-GLUCOSE 4,6-DEHYDRATASE-RELATED"/>
    <property type="match status" value="1"/>
</dbReference>
<dbReference type="Proteomes" id="UP000663845">
    <property type="component" value="Unassembled WGS sequence"/>
</dbReference>
<accession>A0A815B524</accession>
<sequence>MSSNTICIGVTGSTGVLGRALFKNWSHANQNVEFVSFKGDIKNQSDVNDWLCNIPKINGLLHFAAMVPTSDVDKDPLKAFHVNTLGTLNILEACRLNFTKETCPWIFIASTSHVYASTSQKQFVTETSPLNPVSTYGVTKAQGDQWAEVYRSKYNLPICTGRIFSYSDPNQAASFFIPSLIAKIKDAPADARLEIRGLDGTRDFITVQQIIETIQLLFLQKAIGIFNIGTGTAVSLFDIAQSVREKLGRSDVTIISTGTDTHHLAANIQKLNDIGLHPTFNINTLLDSFFTNNQTSSISSTNKTVIN</sequence>
<evidence type="ECO:0000313" key="2">
    <source>
        <dbReference type="EMBL" id="CAF1265463.1"/>
    </source>
</evidence>
<comment type="caution">
    <text evidence="2">The sequence shown here is derived from an EMBL/GenBank/DDBJ whole genome shotgun (WGS) entry which is preliminary data.</text>
</comment>
<evidence type="ECO:0000259" key="1">
    <source>
        <dbReference type="Pfam" id="PF16363"/>
    </source>
</evidence>
<protein>
    <recommendedName>
        <fullName evidence="1">NAD(P)-binding domain-containing protein</fullName>
    </recommendedName>
</protein>
<evidence type="ECO:0000313" key="3">
    <source>
        <dbReference type="Proteomes" id="UP000663845"/>
    </source>
</evidence>
<dbReference type="InterPro" id="IPR036291">
    <property type="entry name" value="NAD(P)-bd_dom_sf"/>
</dbReference>
<organism evidence="2 3">
    <name type="scientific">Adineta steineri</name>
    <dbReference type="NCBI Taxonomy" id="433720"/>
    <lineage>
        <taxon>Eukaryota</taxon>
        <taxon>Metazoa</taxon>
        <taxon>Spiralia</taxon>
        <taxon>Gnathifera</taxon>
        <taxon>Rotifera</taxon>
        <taxon>Eurotatoria</taxon>
        <taxon>Bdelloidea</taxon>
        <taxon>Adinetida</taxon>
        <taxon>Adinetidae</taxon>
        <taxon>Adineta</taxon>
    </lineage>
</organism>
<dbReference type="InterPro" id="IPR016040">
    <property type="entry name" value="NAD(P)-bd_dom"/>
</dbReference>
<dbReference type="AlphaFoldDB" id="A0A815B524"/>
<dbReference type="SUPFAM" id="SSF51735">
    <property type="entry name" value="NAD(P)-binding Rossmann-fold domains"/>
    <property type="match status" value="1"/>
</dbReference>
<dbReference type="Gene3D" id="3.40.50.720">
    <property type="entry name" value="NAD(P)-binding Rossmann-like Domain"/>
    <property type="match status" value="1"/>
</dbReference>
<dbReference type="EMBL" id="CAJNOG010000485">
    <property type="protein sequence ID" value="CAF1265463.1"/>
    <property type="molecule type" value="Genomic_DNA"/>
</dbReference>